<feature type="compositionally biased region" description="Basic and acidic residues" evidence="1">
    <location>
        <begin position="108"/>
        <end position="118"/>
    </location>
</feature>
<evidence type="ECO:0000256" key="1">
    <source>
        <dbReference type="SAM" id="MobiDB-lite"/>
    </source>
</evidence>
<reference evidence="2 3" key="1">
    <citation type="submission" date="2015-07" db="EMBL/GenBank/DDBJ databases">
        <authorList>
            <person name="Noorani M."/>
        </authorList>
    </citation>
    <scope>NUCLEOTIDE SEQUENCE [LARGE SCALE GENOMIC DNA]</scope>
    <source>
        <strain evidence="2 3">KCTC 42284</strain>
    </source>
</reference>
<dbReference type="RefSeq" id="WP_156201216.1">
    <property type="nucleotide sequence ID" value="NZ_CP012154.1"/>
</dbReference>
<keyword evidence="3" id="KW-1185">Reference proteome</keyword>
<gene>
    <name evidence="2" type="ORF">WM2015_2730</name>
</gene>
<name>A0A0K0XZH2_9GAMM</name>
<proteinExistence type="predicted"/>
<protein>
    <submittedName>
        <fullName evidence="2">Uncharacterized protein</fullName>
    </submittedName>
</protein>
<dbReference type="KEGG" id="wma:WM2015_2730"/>
<accession>A0A0K0XZH2</accession>
<dbReference type="Proteomes" id="UP000066624">
    <property type="component" value="Chromosome"/>
</dbReference>
<dbReference type="EMBL" id="CP012154">
    <property type="protein sequence ID" value="AKS43088.1"/>
    <property type="molecule type" value="Genomic_DNA"/>
</dbReference>
<sequence length="190" mass="21107">MMPDGSYTVDALLKFLKQAGMEGMINPAVARSRRNAIEQLQSEMSDEERRDLRCLDVDQLASRFHKLEGSSIRVEALALYVERFKSALEDFLGWNEHPASFKTVGGDKARAVPRRPDGRSAISQEQAEAERTSMEIREAPAAVVPIALRPDLTVHVAGIPIDLTRSEAERIARVVRAYVVDEDASTEDGK</sequence>
<dbReference type="OrthoDB" id="8449754at2"/>
<feature type="region of interest" description="Disordered" evidence="1">
    <location>
        <begin position="108"/>
        <end position="133"/>
    </location>
</feature>
<organism evidence="2 3">
    <name type="scientific">Wenzhouxiangella marina</name>
    <dbReference type="NCBI Taxonomy" id="1579979"/>
    <lineage>
        <taxon>Bacteria</taxon>
        <taxon>Pseudomonadati</taxon>
        <taxon>Pseudomonadota</taxon>
        <taxon>Gammaproteobacteria</taxon>
        <taxon>Chromatiales</taxon>
        <taxon>Wenzhouxiangellaceae</taxon>
        <taxon>Wenzhouxiangella</taxon>
    </lineage>
</organism>
<evidence type="ECO:0000313" key="3">
    <source>
        <dbReference type="Proteomes" id="UP000066624"/>
    </source>
</evidence>
<dbReference type="STRING" id="1579979.WM2015_2730"/>
<evidence type="ECO:0000313" key="2">
    <source>
        <dbReference type="EMBL" id="AKS43088.1"/>
    </source>
</evidence>
<dbReference type="AlphaFoldDB" id="A0A0K0XZH2"/>